<accession>A0ACC0RSW8</accession>
<comment type="caution">
    <text evidence="1">The sequence shown here is derived from an EMBL/GenBank/DDBJ whole genome shotgun (WGS) entry which is preliminary data.</text>
</comment>
<keyword evidence="2" id="KW-1185">Reference proteome</keyword>
<name>A0ACC0RSW8_POPTR</name>
<dbReference type="EMBL" id="CM009305">
    <property type="protein sequence ID" value="KAI9380027.1"/>
    <property type="molecule type" value="Genomic_DNA"/>
</dbReference>
<protein>
    <submittedName>
        <fullName evidence="1">Uncharacterized protein</fullName>
    </submittedName>
</protein>
<evidence type="ECO:0000313" key="2">
    <source>
        <dbReference type="Proteomes" id="UP000006729"/>
    </source>
</evidence>
<proteinExistence type="predicted"/>
<organism evidence="1 2">
    <name type="scientific">Populus trichocarpa</name>
    <name type="common">Western balsam poplar</name>
    <name type="synonym">Populus balsamifera subsp. trichocarpa</name>
    <dbReference type="NCBI Taxonomy" id="3694"/>
    <lineage>
        <taxon>Eukaryota</taxon>
        <taxon>Viridiplantae</taxon>
        <taxon>Streptophyta</taxon>
        <taxon>Embryophyta</taxon>
        <taxon>Tracheophyta</taxon>
        <taxon>Spermatophyta</taxon>
        <taxon>Magnoliopsida</taxon>
        <taxon>eudicotyledons</taxon>
        <taxon>Gunneridae</taxon>
        <taxon>Pentapetalae</taxon>
        <taxon>rosids</taxon>
        <taxon>fabids</taxon>
        <taxon>Malpighiales</taxon>
        <taxon>Salicaceae</taxon>
        <taxon>Saliceae</taxon>
        <taxon>Populus</taxon>
    </lineage>
</organism>
<dbReference type="Proteomes" id="UP000006729">
    <property type="component" value="Chromosome 16"/>
</dbReference>
<reference evidence="1 2" key="1">
    <citation type="journal article" date="2006" name="Science">
        <title>The genome of black cottonwood, Populus trichocarpa (Torr. &amp; Gray).</title>
        <authorList>
            <person name="Tuskan G.A."/>
            <person name="Difazio S."/>
            <person name="Jansson S."/>
            <person name="Bohlmann J."/>
            <person name="Grigoriev I."/>
            <person name="Hellsten U."/>
            <person name="Putnam N."/>
            <person name="Ralph S."/>
            <person name="Rombauts S."/>
            <person name="Salamov A."/>
            <person name="Schein J."/>
            <person name="Sterck L."/>
            <person name="Aerts A."/>
            <person name="Bhalerao R.R."/>
            <person name="Bhalerao R.P."/>
            <person name="Blaudez D."/>
            <person name="Boerjan W."/>
            <person name="Brun A."/>
            <person name="Brunner A."/>
            <person name="Busov V."/>
            <person name="Campbell M."/>
            <person name="Carlson J."/>
            <person name="Chalot M."/>
            <person name="Chapman J."/>
            <person name="Chen G.L."/>
            <person name="Cooper D."/>
            <person name="Coutinho P.M."/>
            <person name="Couturier J."/>
            <person name="Covert S."/>
            <person name="Cronk Q."/>
            <person name="Cunningham R."/>
            <person name="Davis J."/>
            <person name="Degroeve S."/>
            <person name="Dejardin A."/>
            <person name="Depamphilis C."/>
            <person name="Detter J."/>
            <person name="Dirks B."/>
            <person name="Dubchak I."/>
            <person name="Duplessis S."/>
            <person name="Ehlting J."/>
            <person name="Ellis B."/>
            <person name="Gendler K."/>
            <person name="Goodstein D."/>
            <person name="Gribskov M."/>
            <person name="Grimwood J."/>
            <person name="Groover A."/>
            <person name="Gunter L."/>
            <person name="Hamberger B."/>
            <person name="Heinze B."/>
            <person name="Helariutta Y."/>
            <person name="Henrissat B."/>
            <person name="Holligan D."/>
            <person name="Holt R."/>
            <person name="Huang W."/>
            <person name="Islam-Faridi N."/>
            <person name="Jones S."/>
            <person name="Jones-Rhoades M."/>
            <person name="Jorgensen R."/>
            <person name="Joshi C."/>
            <person name="Kangasjarvi J."/>
            <person name="Karlsson J."/>
            <person name="Kelleher C."/>
            <person name="Kirkpatrick R."/>
            <person name="Kirst M."/>
            <person name="Kohler A."/>
            <person name="Kalluri U."/>
            <person name="Larimer F."/>
            <person name="Leebens-Mack J."/>
            <person name="Leple J.C."/>
            <person name="Locascio P."/>
            <person name="Lou Y."/>
            <person name="Lucas S."/>
            <person name="Martin F."/>
            <person name="Montanini B."/>
            <person name="Napoli C."/>
            <person name="Nelson D.R."/>
            <person name="Nelson C."/>
            <person name="Nieminen K."/>
            <person name="Nilsson O."/>
            <person name="Pereda V."/>
            <person name="Peter G."/>
            <person name="Philippe R."/>
            <person name="Pilate G."/>
            <person name="Poliakov A."/>
            <person name="Razumovskaya J."/>
            <person name="Richardson P."/>
            <person name="Rinaldi C."/>
            <person name="Ritland K."/>
            <person name="Rouze P."/>
            <person name="Ryaboy D."/>
            <person name="Schmutz J."/>
            <person name="Schrader J."/>
            <person name="Segerman B."/>
            <person name="Shin H."/>
            <person name="Siddiqui A."/>
            <person name="Sterky F."/>
            <person name="Terry A."/>
            <person name="Tsai C.J."/>
            <person name="Uberbacher E."/>
            <person name="Unneberg P."/>
            <person name="Vahala J."/>
            <person name="Wall K."/>
            <person name="Wessler S."/>
            <person name="Yang G."/>
            <person name="Yin T."/>
            <person name="Douglas C."/>
            <person name="Marra M."/>
            <person name="Sandberg G."/>
            <person name="Van de Peer Y."/>
            <person name="Rokhsar D."/>
        </authorList>
    </citation>
    <scope>NUCLEOTIDE SEQUENCE [LARGE SCALE GENOMIC DNA]</scope>
    <source>
        <strain evidence="2">cv. Nisqually</strain>
    </source>
</reference>
<evidence type="ECO:0000313" key="1">
    <source>
        <dbReference type="EMBL" id="KAI9380027.1"/>
    </source>
</evidence>
<sequence length="253" mass="28650">MFSDKICLETSIDSVPSMKDTQLKDIPFARSTDPNDIMLDFAMEAIESAVKAPTITLHTFDELEPSVLRDLSMIYPCVYAVGPFQLLLNRIQEDDLKSIGYNLWEEESECLQWPDLVTGNSKILPPGFAAEIQKRGLIASWCPQEEVLNHPSVGGFLTHCGWGSTIESLSAEVPMRKLNRSGWDSTVGRFAAGVPMICWPFFADQQMNCRYICNEWGVGIEMDNNAKREEVEKLVRELMEGENDKKMREKVMD</sequence>
<gene>
    <name evidence="1" type="ORF">POPTR_016G022600v4</name>
</gene>